<reference evidence="1 2" key="2">
    <citation type="journal article" date="2019" name="G3 (Bethesda)">
        <title>Hybrid Assembly of the Genome of the Entomopathogenic Nematode Steinernema carpocapsae Identifies the X-Chromosome.</title>
        <authorList>
            <person name="Serra L."/>
            <person name="Macchietto M."/>
            <person name="Macias-Munoz A."/>
            <person name="McGill C.J."/>
            <person name="Rodriguez I.M."/>
            <person name="Rodriguez B."/>
            <person name="Murad R."/>
            <person name="Mortazavi A."/>
        </authorList>
    </citation>
    <scope>NUCLEOTIDE SEQUENCE [LARGE SCALE GENOMIC DNA]</scope>
    <source>
        <strain evidence="1 2">ALL</strain>
    </source>
</reference>
<comment type="caution">
    <text evidence="1">The sequence shown here is derived from an EMBL/GenBank/DDBJ whole genome shotgun (WGS) entry which is preliminary data.</text>
</comment>
<sequence>MLILVSNRSILCKFLAKVFNLGLCDSIFCVSRTTLRQPSGSALRRGPLPRSTKRTSLRILWYRFHHFKTSIWKPKPSNRQHFLKHKMIRLEDRQRKFLSLDVSEARLFSTFEDLKGISGRSVRASDRSDAVLTPF</sequence>
<evidence type="ECO:0000313" key="1">
    <source>
        <dbReference type="EMBL" id="TKR89049.1"/>
    </source>
</evidence>
<gene>
    <name evidence="1" type="ORF">L596_013209</name>
</gene>
<protein>
    <submittedName>
        <fullName evidence="1">Uncharacterized protein</fullName>
    </submittedName>
</protein>
<reference evidence="1 2" key="1">
    <citation type="journal article" date="2015" name="Genome Biol.">
        <title>Comparative genomics of Steinernema reveals deeply conserved gene regulatory networks.</title>
        <authorList>
            <person name="Dillman A.R."/>
            <person name="Macchietto M."/>
            <person name="Porter C.F."/>
            <person name="Rogers A."/>
            <person name="Williams B."/>
            <person name="Antoshechkin I."/>
            <person name="Lee M.M."/>
            <person name="Goodwin Z."/>
            <person name="Lu X."/>
            <person name="Lewis E.E."/>
            <person name="Goodrich-Blair H."/>
            <person name="Stock S.P."/>
            <person name="Adams B.J."/>
            <person name="Sternberg P.W."/>
            <person name="Mortazavi A."/>
        </authorList>
    </citation>
    <scope>NUCLEOTIDE SEQUENCE [LARGE SCALE GENOMIC DNA]</scope>
    <source>
        <strain evidence="1 2">ALL</strain>
    </source>
</reference>
<organism evidence="1 2">
    <name type="scientific">Steinernema carpocapsae</name>
    <name type="common">Entomopathogenic nematode</name>
    <dbReference type="NCBI Taxonomy" id="34508"/>
    <lineage>
        <taxon>Eukaryota</taxon>
        <taxon>Metazoa</taxon>
        <taxon>Ecdysozoa</taxon>
        <taxon>Nematoda</taxon>
        <taxon>Chromadorea</taxon>
        <taxon>Rhabditida</taxon>
        <taxon>Tylenchina</taxon>
        <taxon>Panagrolaimomorpha</taxon>
        <taxon>Strongyloidoidea</taxon>
        <taxon>Steinernematidae</taxon>
        <taxon>Steinernema</taxon>
    </lineage>
</organism>
<dbReference type="AlphaFoldDB" id="A0A4U5NZF9"/>
<name>A0A4U5NZF9_STECR</name>
<accession>A0A4U5NZF9</accession>
<evidence type="ECO:0000313" key="2">
    <source>
        <dbReference type="Proteomes" id="UP000298663"/>
    </source>
</evidence>
<proteinExistence type="predicted"/>
<dbReference type="EMBL" id="AZBU02000003">
    <property type="protein sequence ID" value="TKR89049.1"/>
    <property type="molecule type" value="Genomic_DNA"/>
</dbReference>
<keyword evidence="2" id="KW-1185">Reference proteome</keyword>
<dbReference type="Proteomes" id="UP000298663">
    <property type="component" value="Unassembled WGS sequence"/>
</dbReference>